<dbReference type="Proteomes" id="UP000295678">
    <property type="component" value="Unassembled WGS sequence"/>
</dbReference>
<organism evidence="1 2">
    <name type="scientific">Tepidamorphus gemmatus</name>
    <dbReference type="NCBI Taxonomy" id="747076"/>
    <lineage>
        <taxon>Bacteria</taxon>
        <taxon>Pseudomonadati</taxon>
        <taxon>Pseudomonadota</taxon>
        <taxon>Alphaproteobacteria</taxon>
        <taxon>Hyphomicrobiales</taxon>
        <taxon>Tepidamorphaceae</taxon>
        <taxon>Tepidamorphus</taxon>
    </lineage>
</organism>
<dbReference type="EMBL" id="SMAK01000006">
    <property type="protein sequence ID" value="TCT09807.1"/>
    <property type="molecule type" value="Genomic_DNA"/>
</dbReference>
<sequence length="38" mass="4245">MLGLTGRRRRRDAELVMQALRATRACIEFAPDGTILDA</sequence>
<protein>
    <submittedName>
        <fullName evidence="1">Uncharacterized protein</fullName>
    </submittedName>
</protein>
<keyword evidence="2" id="KW-1185">Reference proteome</keyword>
<dbReference type="AlphaFoldDB" id="A0A4R3MCQ8"/>
<proteinExistence type="predicted"/>
<accession>A0A4R3MCQ8</accession>
<reference evidence="1 2" key="1">
    <citation type="submission" date="2019-03" db="EMBL/GenBank/DDBJ databases">
        <title>Genomic Encyclopedia of Type Strains, Phase IV (KMG-IV): sequencing the most valuable type-strain genomes for metagenomic binning, comparative biology and taxonomic classification.</title>
        <authorList>
            <person name="Goeker M."/>
        </authorList>
    </citation>
    <scope>NUCLEOTIDE SEQUENCE [LARGE SCALE GENOMIC DNA]</scope>
    <source>
        <strain evidence="1 2">DSM 19345</strain>
    </source>
</reference>
<gene>
    <name evidence="1" type="ORF">EDC22_1061</name>
</gene>
<name>A0A4R3MCQ8_9HYPH</name>
<evidence type="ECO:0000313" key="2">
    <source>
        <dbReference type="Proteomes" id="UP000295678"/>
    </source>
</evidence>
<feature type="non-terminal residue" evidence="1">
    <location>
        <position position="38"/>
    </location>
</feature>
<evidence type="ECO:0000313" key="1">
    <source>
        <dbReference type="EMBL" id="TCT09807.1"/>
    </source>
</evidence>
<comment type="caution">
    <text evidence="1">The sequence shown here is derived from an EMBL/GenBank/DDBJ whole genome shotgun (WGS) entry which is preliminary data.</text>
</comment>